<evidence type="ECO:0000313" key="1">
    <source>
        <dbReference type="EMBL" id="MEL3972019.1"/>
    </source>
</evidence>
<reference evidence="1 2" key="1">
    <citation type="submission" date="2024-04" db="EMBL/GenBank/DDBJ databases">
        <title>Bacillus oryzaecorticis sp. nov., a moderately halophilic bacterium isolated from rice husks.</title>
        <authorList>
            <person name="Zhu H.-S."/>
        </authorList>
    </citation>
    <scope>NUCLEOTIDE SEQUENCE [LARGE SCALE GENOMIC DNA]</scope>
    <source>
        <strain evidence="1 2">ZC255</strain>
    </source>
</reference>
<protein>
    <submittedName>
        <fullName evidence="1">Kinase</fullName>
    </submittedName>
</protein>
<name>A0ABU9K9X6_9BACI</name>
<dbReference type="RefSeq" id="WP_341981889.1">
    <property type="nucleotide sequence ID" value="NZ_JBBYAF010000010.1"/>
</dbReference>
<keyword evidence="1" id="KW-0418">Kinase</keyword>
<gene>
    <name evidence="1" type="ORF">AAEO50_06995</name>
</gene>
<dbReference type="InterPro" id="IPR011009">
    <property type="entry name" value="Kinase-like_dom_sf"/>
</dbReference>
<dbReference type="GO" id="GO:0016301">
    <property type="term" value="F:kinase activity"/>
    <property type="evidence" value="ECO:0007669"/>
    <property type="project" value="UniProtKB-KW"/>
</dbReference>
<dbReference type="Gene3D" id="1.10.510.10">
    <property type="entry name" value="Transferase(Phosphotransferase) domain 1"/>
    <property type="match status" value="1"/>
</dbReference>
<evidence type="ECO:0000313" key="2">
    <source>
        <dbReference type="Proteomes" id="UP001389717"/>
    </source>
</evidence>
<organism evidence="1 2">
    <name type="scientific">Rossellomorea oryzaecorticis</name>
    <dbReference type="NCBI Taxonomy" id="1396505"/>
    <lineage>
        <taxon>Bacteria</taxon>
        <taxon>Bacillati</taxon>
        <taxon>Bacillota</taxon>
        <taxon>Bacilli</taxon>
        <taxon>Bacillales</taxon>
        <taxon>Bacillaceae</taxon>
        <taxon>Rossellomorea</taxon>
    </lineage>
</organism>
<sequence length="184" mass="21471">MENLFNGSKKISQKDLAAFNMIGDGKDGEIYKVADDKVVKYFFKEETHGRELEAMKIGQSSTIMPRLYEYGDNYIVMEFIKGISLARHMKRHGTINEDMTKKILFVLDEFKKLGFTRWDTEVRHMLMDENGDFKVIDHKRAFTSDSPVPTKLLKGMDKFGLTKEFLVHVKNINPKLFNAWKKHK</sequence>
<comment type="caution">
    <text evidence="1">The sequence shown here is derived from an EMBL/GenBank/DDBJ whole genome shotgun (WGS) entry which is preliminary data.</text>
</comment>
<dbReference type="SUPFAM" id="SSF56112">
    <property type="entry name" value="Protein kinase-like (PK-like)"/>
    <property type="match status" value="1"/>
</dbReference>
<keyword evidence="2" id="KW-1185">Reference proteome</keyword>
<keyword evidence="1" id="KW-0808">Transferase</keyword>
<accession>A0ABU9K9X6</accession>
<dbReference type="EMBL" id="JBBYAF010000010">
    <property type="protein sequence ID" value="MEL3972019.1"/>
    <property type="molecule type" value="Genomic_DNA"/>
</dbReference>
<proteinExistence type="predicted"/>
<dbReference type="Proteomes" id="UP001389717">
    <property type="component" value="Unassembled WGS sequence"/>
</dbReference>